<accession>A0A1M5JN77</accession>
<reference evidence="2" key="1">
    <citation type="submission" date="2016-11" db="EMBL/GenBank/DDBJ databases">
        <authorList>
            <person name="Varghese N."/>
            <person name="Submissions S."/>
        </authorList>
    </citation>
    <scope>NUCLEOTIDE SEQUENCE [LARGE SCALE GENOMIC DNA]</scope>
    <source>
        <strain evidence="2">DSM 16990</strain>
    </source>
</reference>
<keyword evidence="2" id="KW-1185">Reference proteome</keyword>
<proteinExistence type="predicted"/>
<name>A0A1M5JN77_9SPHI</name>
<organism evidence="1 2">
    <name type="scientific">Pedobacter caeni</name>
    <dbReference type="NCBI Taxonomy" id="288992"/>
    <lineage>
        <taxon>Bacteria</taxon>
        <taxon>Pseudomonadati</taxon>
        <taxon>Bacteroidota</taxon>
        <taxon>Sphingobacteriia</taxon>
        <taxon>Sphingobacteriales</taxon>
        <taxon>Sphingobacteriaceae</taxon>
        <taxon>Pedobacter</taxon>
    </lineage>
</organism>
<dbReference type="AlphaFoldDB" id="A0A1M5JN77"/>
<protein>
    <submittedName>
        <fullName evidence="1">Uncharacterized protein</fullName>
    </submittedName>
</protein>
<gene>
    <name evidence="1" type="ORF">SAMN04488522_105433</name>
</gene>
<dbReference type="EMBL" id="FQUQ01000005">
    <property type="protein sequence ID" value="SHG41855.1"/>
    <property type="molecule type" value="Genomic_DNA"/>
</dbReference>
<dbReference type="RefSeq" id="WP_073235142.1">
    <property type="nucleotide sequence ID" value="NZ_FQUQ01000005.1"/>
</dbReference>
<evidence type="ECO:0000313" key="2">
    <source>
        <dbReference type="Proteomes" id="UP000184287"/>
    </source>
</evidence>
<dbReference type="Proteomes" id="UP000184287">
    <property type="component" value="Unassembled WGS sequence"/>
</dbReference>
<dbReference type="OrthoDB" id="768999at2"/>
<evidence type="ECO:0000313" key="1">
    <source>
        <dbReference type="EMBL" id="SHG41855.1"/>
    </source>
</evidence>
<sequence length="75" mass="8557">MKFIIKDPLDQSPLELTGKPENYHGDPAIRVYFPGMDSFLMVENDGEWVVVDEDDLNPKLLSAITDQLKSRGRYS</sequence>